<dbReference type="InterPro" id="IPR015422">
    <property type="entry name" value="PyrdxlP-dep_Trfase_small"/>
</dbReference>
<evidence type="ECO:0000256" key="5">
    <source>
        <dbReference type="ARBA" id="ARBA00022898"/>
    </source>
</evidence>
<reference evidence="8 9" key="1">
    <citation type="submission" date="2019-07" db="EMBL/GenBank/DDBJ databases">
        <title>Serratia strains were isolated from fresh produce.</title>
        <authorList>
            <person name="Cho G.-S."/>
            <person name="Stein M."/>
            <person name="Lee W."/>
            <person name="Suh S.H."/>
            <person name="Franz C.M.A.P."/>
        </authorList>
    </citation>
    <scope>NUCLEOTIDE SEQUENCE [LARGE SCALE GENOMIC DNA]</scope>
    <source>
        <strain evidence="8 9">S16</strain>
    </source>
</reference>
<evidence type="ECO:0000313" key="8">
    <source>
        <dbReference type="EMBL" id="TXE24606.1"/>
    </source>
</evidence>
<evidence type="ECO:0000259" key="7">
    <source>
        <dbReference type="Pfam" id="PF00155"/>
    </source>
</evidence>
<dbReference type="InterPro" id="IPR050596">
    <property type="entry name" value="AspAT/PAT-like"/>
</dbReference>
<evidence type="ECO:0000256" key="4">
    <source>
        <dbReference type="ARBA" id="ARBA00022679"/>
    </source>
</evidence>
<dbReference type="GO" id="GO:0008483">
    <property type="term" value="F:transaminase activity"/>
    <property type="evidence" value="ECO:0007669"/>
    <property type="project" value="UniProtKB-KW"/>
</dbReference>
<comment type="caution">
    <text evidence="8">The sequence shown here is derived from an EMBL/GenBank/DDBJ whole genome shotgun (WGS) entry which is preliminary data.</text>
</comment>
<dbReference type="Gene3D" id="3.40.640.10">
    <property type="entry name" value="Type I PLP-dependent aspartate aminotransferase-like (Major domain)"/>
    <property type="match status" value="1"/>
</dbReference>
<dbReference type="InterPro" id="IPR015424">
    <property type="entry name" value="PyrdxlP-dep_Trfase"/>
</dbReference>
<dbReference type="Proteomes" id="UP000321126">
    <property type="component" value="Unassembled WGS sequence"/>
</dbReference>
<dbReference type="InterPro" id="IPR004839">
    <property type="entry name" value="Aminotransferase_I/II_large"/>
</dbReference>
<name>A0A5C7BNV7_SERMA</name>
<dbReference type="EMBL" id="VOUQ01000031">
    <property type="protein sequence ID" value="TXE24606.1"/>
    <property type="molecule type" value="Genomic_DNA"/>
</dbReference>
<organism evidence="8 9">
    <name type="scientific">Serratia marcescens</name>
    <dbReference type="NCBI Taxonomy" id="615"/>
    <lineage>
        <taxon>Bacteria</taxon>
        <taxon>Pseudomonadati</taxon>
        <taxon>Pseudomonadota</taxon>
        <taxon>Gammaproteobacteria</taxon>
        <taxon>Enterobacterales</taxon>
        <taxon>Yersiniaceae</taxon>
        <taxon>Serratia</taxon>
    </lineage>
</organism>
<dbReference type="Gene3D" id="3.90.1150.10">
    <property type="entry name" value="Aspartate Aminotransferase, domain 1"/>
    <property type="match status" value="1"/>
</dbReference>
<feature type="domain" description="Aminotransferase class I/classII large" evidence="7">
    <location>
        <begin position="31"/>
        <end position="389"/>
    </location>
</feature>
<evidence type="ECO:0000256" key="3">
    <source>
        <dbReference type="ARBA" id="ARBA00022576"/>
    </source>
</evidence>
<keyword evidence="5" id="KW-0663">Pyridoxal phosphate</keyword>
<dbReference type="SUPFAM" id="SSF53383">
    <property type="entry name" value="PLP-dependent transferases"/>
    <property type="match status" value="1"/>
</dbReference>
<gene>
    <name evidence="8" type="ORF">FOT62_24695</name>
</gene>
<dbReference type="RefSeq" id="WP_048797264.1">
    <property type="nucleotide sequence ID" value="NZ_JVEJ01000438.1"/>
</dbReference>
<dbReference type="PANTHER" id="PTHR46383">
    <property type="entry name" value="ASPARTATE AMINOTRANSFERASE"/>
    <property type="match status" value="1"/>
</dbReference>
<proteinExistence type="inferred from homology"/>
<dbReference type="AlphaFoldDB" id="A0A5C7BNV7"/>
<dbReference type="GO" id="GO:0030170">
    <property type="term" value="F:pyridoxal phosphate binding"/>
    <property type="evidence" value="ECO:0007669"/>
    <property type="project" value="InterPro"/>
</dbReference>
<dbReference type="GO" id="GO:0006520">
    <property type="term" value="P:amino acid metabolic process"/>
    <property type="evidence" value="ECO:0007669"/>
    <property type="project" value="InterPro"/>
</dbReference>
<dbReference type="PANTHER" id="PTHR46383:SF1">
    <property type="entry name" value="ASPARTATE AMINOTRANSFERASE"/>
    <property type="match status" value="1"/>
</dbReference>
<dbReference type="FunFam" id="3.40.640.10:FF:000033">
    <property type="entry name" value="Aspartate aminotransferase"/>
    <property type="match status" value="1"/>
</dbReference>
<dbReference type="InterPro" id="IPR004838">
    <property type="entry name" value="NHTrfase_class1_PyrdxlP-BS"/>
</dbReference>
<dbReference type="InterPro" id="IPR015421">
    <property type="entry name" value="PyrdxlP-dep_Trfase_major"/>
</dbReference>
<keyword evidence="3 6" id="KW-0032">Aminotransferase</keyword>
<evidence type="ECO:0000256" key="2">
    <source>
        <dbReference type="ARBA" id="ARBA00007441"/>
    </source>
</evidence>
<evidence type="ECO:0000256" key="1">
    <source>
        <dbReference type="ARBA" id="ARBA00001933"/>
    </source>
</evidence>
<evidence type="ECO:0000313" key="9">
    <source>
        <dbReference type="Proteomes" id="UP000321126"/>
    </source>
</evidence>
<dbReference type="CDD" id="cd00609">
    <property type="entry name" value="AAT_like"/>
    <property type="match status" value="1"/>
</dbReference>
<comment type="cofactor">
    <cofactor evidence="1 6">
        <name>pyridoxal 5'-phosphate</name>
        <dbReference type="ChEBI" id="CHEBI:597326"/>
    </cofactor>
</comment>
<dbReference type="PROSITE" id="PS00105">
    <property type="entry name" value="AA_TRANSFER_CLASS_1"/>
    <property type="match status" value="1"/>
</dbReference>
<comment type="similarity">
    <text evidence="2 6">Belongs to the class-I pyridoxal-phosphate-dependent aminotransferase family.</text>
</comment>
<evidence type="ECO:0000256" key="6">
    <source>
        <dbReference type="RuleBase" id="RU000481"/>
    </source>
</evidence>
<dbReference type="Pfam" id="PF00155">
    <property type="entry name" value="Aminotran_1_2"/>
    <property type="match status" value="1"/>
</dbReference>
<keyword evidence="4 6" id="KW-0808">Transferase</keyword>
<accession>A0A5C7BNV7</accession>
<protein>
    <recommendedName>
        <fullName evidence="6">Aminotransferase</fullName>
        <ecNumber evidence="6">2.6.1.-</ecNumber>
    </recommendedName>
</protein>
<sequence>MDLSNRMKKIKGSSSSALAARVAELQKQGEDIISLNMGEPDFGTPDYIKIAAIKAIAEDFTCYTPSEGTLELRQAIVSKLEKDNNIKYMVDEVCTSVGVKQAIFSSLMTLCDEGDEILLPTPCWVSYTEMIHLTGAVPVFIPVKYNDNFSLDIQAIENAITHKTKAIIIGTPNNPTGAVYSEHSLRQLADLACEHDFYIISNEIYEKMIYDEATHYSIASISPEVRRRTITVNGMSKAYSMTGWRIGYAAASKEIIGAFKALQSQMTSSTCSISQKAAAVALTGDQYHLKCMIKEYDKRRLYTMSRLRAIPGITCSMPKGAFYVLPDVSAYFGRSFSNVTINNDIELARYLLETARVAVSPGENFKLPGTLRISYSRSLDSLKEAFDKIEWALRLIF</sequence>
<dbReference type="EC" id="2.6.1.-" evidence="6"/>